<dbReference type="AlphaFoldDB" id="A0A5D3BZC0"/>
<feature type="domain" description="Retrotransposon gag" evidence="1">
    <location>
        <begin position="160"/>
        <end position="246"/>
    </location>
</feature>
<proteinExistence type="predicted"/>
<dbReference type="Proteomes" id="UP000321947">
    <property type="component" value="Unassembled WGS sequence"/>
</dbReference>
<evidence type="ECO:0000259" key="1">
    <source>
        <dbReference type="Pfam" id="PF03732"/>
    </source>
</evidence>
<dbReference type="Pfam" id="PF03732">
    <property type="entry name" value="Retrotrans_gag"/>
    <property type="match status" value="1"/>
</dbReference>
<organism evidence="2 3">
    <name type="scientific">Cucumis melo var. makuwa</name>
    <name type="common">Oriental melon</name>
    <dbReference type="NCBI Taxonomy" id="1194695"/>
    <lineage>
        <taxon>Eukaryota</taxon>
        <taxon>Viridiplantae</taxon>
        <taxon>Streptophyta</taxon>
        <taxon>Embryophyta</taxon>
        <taxon>Tracheophyta</taxon>
        <taxon>Spermatophyta</taxon>
        <taxon>Magnoliopsida</taxon>
        <taxon>eudicotyledons</taxon>
        <taxon>Gunneridae</taxon>
        <taxon>Pentapetalae</taxon>
        <taxon>rosids</taxon>
        <taxon>fabids</taxon>
        <taxon>Cucurbitales</taxon>
        <taxon>Cucurbitaceae</taxon>
        <taxon>Benincaseae</taxon>
        <taxon>Cucumis</taxon>
    </lineage>
</organism>
<accession>A0A5D3BZC0</accession>
<evidence type="ECO:0000313" key="2">
    <source>
        <dbReference type="EMBL" id="TYK03419.1"/>
    </source>
</evidence>
<gene>
    <name evidence="2" type="ORF">E5676_scaffold121G00170</name>
</gene>
<comment type="caution">
    <text evidence="2">The sequence shown here is derived from an EMBL/GenBank/DDBJ whole genome shotgun (WGS) entry which is preliminary data.</text>
</comment>
<protein>
    <submittedName>
        <fullName evidence="2">Transposon Tf2-1 polyprotein isoform X1</fullName>
    </submittedName>
</protein>
<name>A0A5D3BZC0_CUCMM</name>
<dbReference type="EMBL" id="SSTD01014931">
    <property type="protein sequence ID" value="TYK03419.1"/>
    <property type="molecule type" value="Genomic_DNA"/>
</dbReference>
<sequence length="272" mass="31176">MGVVNFILEVRAAVSWSSGMQKFCLISVLKFLFKDSKSVQHFHHGKKQIEEKLETVDQEISGIRAELHGLPSIREDISSLAKSIERQGVQAEQPQQQQTFMKYIEAMIKGKTTTEEVPEGLSSKIHCMVKKDAPRGREMILQGGEILKLTKSKKMTVSIISFDGSALDWYRSHEDCNPFVNWEDLKRRLLVRFRSGREGSILGRFLTIKQETTVEKYRNLFDKLVAPLPFLQKVVIEETFMNGLKPWIKADLECWEPVGLAQMMNSSQKIEN</sequence>
<reference evidence="2 3" key="1">
    <citation type="submission" date="2019-08" db="EMBL/GenBank/DDBJ databases">
        <title>Draft genome sequences of two oriental melons (Cucumis melo L. var makuwa).</title>
        <authorList>
            <person name="Kwon S.-Y."/>
        </authorList>
    </citation>
    <scope>NUCLEOTIDE SEQUENCE [LARGE SCALE GENOMIC DNA]</scope>
    <source>
        <strain evidence="3">cv. Chang Bougi</strain>
        <tissue evidence="2">Leaf</tissue>
    </source>
</reference>
<evidence type="ECO:0000313" key="3">
    <source>
        <dbReference type="Proteomes" id="UP000321947"/>
    </source>
</evidence>
<dbReference type="InterPro" id="IPR005162">
    <property type="entry name" value="Retrotrans_gag_dom"/>
</dbReference>